<accession>A0A6P6Y268</accession>
<feature type="compositionally biased region" description="Low complexity" evidence="11">
    <location>
        <begin position="677"/>
        <end position="689"/>
    </location>
</feature>
<dbReference type="Proteomes" id="UP000515146">
    <property type="component" value="Unplaced"/>
</dbReference>
<dbReference type="AlphaFoldDB" id="A0A6P6Y268"/>
<keyword evidence="8" id="KW-0256">Endoplasmic reticulum</keyword>
<dbReference type="RefSeq" id="XP_027199181.1">
    <property type="nucleotide sequence ID" value="XM_027343380.1"/>
</dbReference>
<evidence type="ECO:0000256" key="9">
    <source>
        <dbReference type="ARBA" id="ARBA00022989"/>
    </source>
</evidence>
<dbReference type="InParanoid" id="A0A6P6Y268"/>
<feature type="region of interest" description="Disordered" evidence="11">
    <location>
        <begin position="1"/>
        <end position="24"/>
    </location>
</feature>
<feature type="region of interest" description="Disordered" evidence="11">
    <location>
        <begin position="428"/>
        <end position="451"/>
    </location>
</feature>
<dbReference type="InterPro" id="IPR017191">
    <property type="entry name" value="Junctophilin"/>
</dbReference>
<dbReference type="OrthoDB" id="284854at2759"/>
<feature type="compositionally biased region" description="Polar residues" evidence="11">
    <location>
        <begin position="634"/>
        <end position="653"/>
    </location>
</feature>
<feature type="compositionally biased region" description="Polar residues" evidence="11">
    <location>
        <begin position="587"/>
        <end position="596"/>
    </location>
</feature>
<feature type="region of interest" description="Disordered" evidence="11">
    <location>
        <begin position="757"/>
        <end position="793"/>
    </location>
</feature>
<feature type="compositionally biased region" description="Polar residues" evidence="11">
    <location>
        <begin position="561"/>
        <end position="580"/>
    </location>
</feature>
<sequence length="863" mass="96762">MAQNYVLPQSTTPTMNNTAGQQNLTTGQTVIGGGRFDFDDGGTYCGGWHDGKAHGHGICTGPKGQGEYSGSWHYGFEVSGIYKWPSGATYEGQWQNGKRHGLGVEYRGKWVYKGEWTQGYKGRYGIRASLLSNARYEGTWANGLQDGYGSETYADGGTYQGQWLRGMRHGYGIRTSAQYGHSSITKMANQQGPNKSSSLQSLDTEGEDPNMQHGERRDACRGGFILVAKVSAAQQQQLRSKRRNSLTEKATSNTSLTGGFLKGLRLRKQRSTGDLDLARNQKSMTPSLRSSREESETRSTGSKDLQASQGDMGSNASFLSQDGEISDPTTVEIYHGEWKNDKRSGFGVCERSDGLRYEGEWYNNKKYGYGVTTFPDGQREEGKYKNNVLITNIRKKHLFMMRSNKLRERIESAVAEAHRAQQIALQKSDIAASRTSTARSKREQADYAASSAQNDSQMAIIIAKQYGGADLAGQGSIAPLRRRLSDFSHVRRMREGQPQQGATGPNMFDQQQQQQQSDSGQFLNPKEPFGGRRGSFRTQLLNNNSNVNHPQHQQGYGYHPSHNQQQQSFGYPNNPNNVQANRFPYPQHSSTGNKDQKDVFQSQAFSDRFDHYQRNDQSPDTSLSARYLSGSRTQLTATPSITPTFNNSTTTGYSTPTPSPSPTFFRPPSPSFHPHHQQQQIPNPNQQSNMIASKPPLSFNSNIQSIPPLKPRNRPPFIDVNSTNINYSIDKSHNNNDNNNPDVGVRHLRTASLYRPGTQLQQQQQQSNSSGSSGFKRKPSLQPNASKHFNKPLMSREEASILSHQQREQRRIEQEYRERLSQNPLLYLWSPSVINWLNRQKLVILVFLINVSIAYLFIRMIVS</sequence>
<protein>
    <submittedName>
        <fullName evidence="14">Junctophilin-1-like</fullName>
    </submittedName>
</protein>
<keyword evidence="7" id="KW-0677">Repeat</keyword>
<feature type="region of interest" description="Disordered" evidence="11">
    <location>
        <begin position="235"/>
        <end position="254"/>
    </location>
</feature>
<gene>
    <name evidence="14" type="primary">LOC113793358</name>
</gene>
<dbReference type="GO" id="GO:0030314">
    <property type="term" value="C:junctional membrane complex"/>
    <property type="evidence" value="ECO:0007669"/>
    <property type="project" value="InterPro"/>
</dbReference>
<feature type="region of interest" description="Disordered" evidence="11">
    <location>
        <begin position="493"/>
        <end position="596"/>
    </location>
</feature>
<evidence type="ECO:0000256" key="1">
    <source>
        <dbReference type="ARBA" id="ARBA00004163"/>
    </source>
</evidence>
<feature type="compositionally biased region" description="Polar residues" evidence="11">
    <location>
        <begin position="186"/>
        <end position="203"/>
    </location>
</feature>
<dbReference type="GO" id="GO:0005789">
    <property type="term" value="C:endoplasmic reticulum membrane"/>
    <property type="evidence" value="ECO:0007669"/>
    <property type="project" value="UniProtKB-SubCell"/>
</dbReference>
<dbReference type="Gene3D" id="2.20.110.10">
    <property type="entry name" value="Histone H3 K4-specific methyltransferase SET7/9 N-terminal domain"/>
    <property type="match status" value="3"/>
</dbReference>
<dbReference type="SMART" id="SM00698">
    <property type="entry name" value="MORN"/>
    <property type="match status" value="6"/>
</dbReference>
<proteinExistence type="inferred from homology"/>
<keyword evidence="13" id="KW-1185">Reference proteome</keyword>
<dbReference type="InterPro" id="IPR003409">
    <property type="entry name" value="MORN"/>
</dbReference>
<evidence type="ECO:0000256" key="7">
    <source>
        <dbReference type="ARBA" id="ARBA00022737"/>
    </source>
</evidence>
<feature type="compositionally biased region" description="Pro residues" evidence="11">
    <location>
        <begin position="657"/>
        <end position="671"/>
    </location>
</feature>
<evidence type="ECO:0000313" key="13">
    <source>
        <dbReference type="Proteomes" id="UP000515146"/>
    </source>
</evidence>
<reference evidence="14" key="1">
    <citation type="submission" date="2025-08" db="UniProtKB">
        <authorList>
            <consortium name="RefSeq"/>
        </authorList>
    </citation>
    <scope>IDENTIFICATION</scope>
    <source>
        <strain evidence="14">Airmid</strain>
    </source>
</reference>
<keyword evidence="9 12" id="KW-1133">Transmembrane helix</keyword>
<dbReference type="KEGG" id="dpte:113793358"/>
<feature type="compositionally biased region" description="Polar residues" evidence="11">
    <location>
        <begin position="303"/>
        <end position="320"/>
    </location>
</feature>
<evidence type="ECO:0000256" key="5">
    <source>
        <dbReference type="ARBA" id="ARBA00022475"/>
    </source>
</evidence>
<feature type="transmembrane region" description="Helical" evidence="12">
    <location>
        <begin position="842"/>
        <end position="862"/>
    </location>
</feature>
<name>A0A6P6Y268_DERPT</name>
<dbReference type="OMA" id="SGIYKWP"/>
<dbReference type="GO" id="GO:0005886">
    <property type="term" value="C:plasma membrane"/>
    <property type="evidence" value="ECO:0007669"/>
    <property type="project" value="UniProtKB-SubCell"/>
</dbReference>
<dbReference type="FunCoup" id="A0A6P6Y268">
    <property type="interactions" value="21"/>
</dbReference>
<comment type="subcellular location">
    <subcellularLocation>
        <location evidence="3">Cell membrane</location>
    </subcellularLocation>
    <subcellularLocation>
        <location evidence="2">Endomembrane system</location>
        <topology evidence="2">Peripheral membrane protein</topology>
    </subcellularLocation>
    <subcellularLocation>
        <location evidence="1">Endoplasmic reticulum membrane</location>
        <topology evidence="1">Single-pass type IV membrane protein</topology>
    </subcellularLocation>
</comment>
<evidence type="ECO:0000256" key="2">
    <source>
        <dbReference type="ARBA" id="ARBA00004184"/>
    </source>
</evidence>
<dbReference type="Pfam" id="PF02493">
    <property type="entry name" value="MORN"/>
    <property type="match status" value="7"/>
</dbReference>
<dbReference type="CTD" id="34274"/>
<feature type="region of interest" description="Disordered" evidence="11">
    <location>
        <begin position="186"/>
        <end position="216"/>
    </location>
</feature>
<evidence type="ECO:0000256" key="10">
    <source>
        <dbReference type="ARBA" id="ARBA00023136"/>
    </source>
</evidence>
<feature type="compositionally biased region" description="Polar residues" evidence="11">
    <location>
        <begin position="536"/>
        <end position="554"/>
    </location>
</feature>
<keyword evidence="5" id="KW-1003">Cell membrane</keyword>
<keyword evidence="6 12" id="KW-0812">Transmembrane</keyword>
<dbReference type="PANTHER" id="PTHR23085:SF16">
    <property type="entry name" value="GH28348P"/>
    <property type="match status" value="1"/>
</dbReference>
<feature type="region of interest" description="Disordered" evidence="11">
    <location>
        <begin position="634"/>
        <end position="722"/>
    </location>
</feature>
<evidence type="ECO:0000256" key="8">
    <source>
        <dbReference type="ARBA" id="ARBA00022824"/>
    </source>
</evidence>
<evidence type="ECO:0000256" key="6">
    <source>
        <dbReference type="ARBA" id="ARBA00022692"/>
    </source>
</evidence>
<evidence type="ECO:0000256" key="11">
    <source>
        <dbReference type="SAM" id="MobiDB-lite"/>
    </source>
</evidence>
<dbReference type="PANTHER" id="PTHR23085">
    <property type="entry name" value="GH28348P"/>
    <property type="match status" value="1"/>
</dbReference>
<evidence type="ECO:0000256" key="3">
    <source>
        <dbReference type="ARBA" id="ARBA00004236"/>
    </source>
</evidence>
<dbReference type="FunFam" id="2.20.110.10:FF:000013">
    <property type="entry name" value="Putative Junctophilin-1"/>
    <property type="match status" value="1"/>
</dbReference>
<evidence type="ECO:0000313" key="14">
    <source>
        <dbReference type="RefSeq" id="XP_027199181.1"/>
    </source>
</evidence>
<keyword evidence="10 12" id="KW-0472">Membrane</keyword>
<feature type="region of interest" description="Disordered" evidence="11">
    <location>
        <begin position="271"/>
        <end position="323"/>
    </location>
</feature>
<dbReference type="SUPFAM" id="SSF82185">
    <property type="entry name" value="Histone H3 K4-specific methyltransferase SET7/9 N-terminal domain"/>
    <property type="match status" value="3"/>
</dbReference>
<evidence type="ECO:0000256" key="4">
    <source>
        <dbReference type="ARBA" id="ARBA00008599"/>
    </source>
</evidence>
<dbReference type="FunFam" id="2.20.110.10:FF:000001">
    <property type="entry name" value="Junctophilin"/>
    <property type="match status" value="1"/>
</dbReference>
<evidence type="ECO:0000256" key="12">
    <source>
        <dbReference type="SAM" id="Phobius"/>
    </source>
</evidence>
<organism evidence="13 14">
    <name type="scientific">Dermatophagoides pteronyssinus</name>
    <name type="common">European house dust mite</name>
    <dbReference type="NCBI Taxonomy" id="6956"/>
    <lineage>
        <taxon>Eukaryota</taxon>
        <taxon>Metazoa</taxon>
        <taxon>Ecdysozoa</taxon>
        <taxon>Arthropoda</taxon>
        <taxon>Chelicerata</taxon>
        <taxon>Arachnida</taxon>
        <taxon>Acari</taxon>
        <taxon>Acariformes</taxon>
        <taxon>Sarcoptiformes</taxon>
        <taxon>Astigmata</taxon>
        <taxon>Psoroptidia</taxon>
        <taxon>Analgoidea</taxon>
        <taxon>Pyroglyphidae</taxon>
        <taxon>Dermatophagoidinae</taxon>
        <taxon>Dermatophagoides</taxon>
    </lineage>
</organism>
<feature type="compositionally biased region" description="Low complexity" evidence="11">
    <location>
        <begin position="759"/>
        <end position="773"/>
    </location>
</feature>
<comment type="similarity">
    <text evidence="4">Belongs to the junctophilin family.</text>
</comment>